<protein>
    <submittedName>
        <fullName evidence="5">Glycosyltransferase, group 2 family protein</fullName>
        <ecNumber evidence="5">2.4.-.-</ecNumber>
    </submittedName>
</protein>
<dbReference type="Pfam" id="PF00535">
    <property type="entry name" value="Glycos_transf_2"/>
    <property type="match status" value="1"/>
</dbReference>
<dbReference type="CDD" id="cd00761">
    <property type="entry name" value="Glyco_tranf_GTA_type"/>
    <property type="match status" value="1"/>
</dbReference>
<dbReference type="EMBL" id="ACCH01000317">
    <property type="protein sequence ID" value="EEF88226.1"/>
    <property type="molecule type" value="Genomic_DNA"/>
</dbReference>
<organism evidence="5 6">
    <name type="scientific">Bacteroides cellulosilyticus DSM 14838</name>
    <dbReference type="NCBI Taxonomy" id="537012"/>
    <lineage>
        <taxon>Bacteria</taxon>
        <taxon>Pseudomonadati</taxon>
        <taxon>Bacteroidota</taxon>
        <taxon>Bacteroidia</taxon>
        <taxon>Bacteroidales</taxon>
        <taxon>Bacteroidaceae</taxon>
        <taxon>Bacteroides</taxon>
    </lineage>
</organism>
<keyword evidence="3" id="KW-0812">Transmembrane</keyword>
<feature type="transmembrane region" description="Helical" evidence="3">
    <location>
        <begin position="249"/>
        <end position="272"/>
    </location>
</feature>
<keyword evidence="1 5" id="KW-0328">Glycosyltransferase</keyword>
<dbReference type="AlphaFoldDB" id="E2NIP1"/>
<sequence length="328" mass="37959">MLVSVIVPVYNVEKFIHQCIDSILCQTYKAFEVVLVDDGSLDSSGIICDEYAKKDCRVSVIHKENGGLSDARNVGLECAKGEYVIFVDSDDFWIDNCQLELLIAEIEETPSCDFIGFNCCYYNSSTGEFSPWFSYSDEIMKMTERDVLITNLVCTGVFPMSACLKIIKRSFLMNNNIRFIKGIVCEDIPWFIELLHYSHKFRVVNQYMYAYRQGVQGSITRNFSEKSFNDLFSILKEQTNFIQLSDFSLFAKSALLSFMAYEFCILLGYIGTFDNNFQRQKRQELLSYKWLLKYTENPKVKKVSFCKSLLGIYVTEILLRNFLKIKLS</sequence>
<dbReference type="RefSeq" id="WP_007213519.1">
    <property type="nucleotide sequence ID" value="NZ_EQ973492.1"/>
</dbReference>
<accession>E2NIP1</accession>
<reference evidence="5 6" key="2">
    <citation type="submission" date="2009-01" db="EMBL/GenBank/DDBJ databases">
        <title>Draft genome sequence of Bacteroides cellulosilyticus (DSM 14838).</title>
        <authorList>
            <person name="Sudarsanam P."/>
            <person name="Ley R."/>
            <person name="Guruge J."/>
            <person name="Turnbaugh P.J."/>
            <person name="Mahowald M."/>
            <person name="Liep D."/>
            <person name="Gordon J."/>
        </authorList>
    </citation>
    <scope>NUCLEOTIDE SEQUENCE [LARGE SCALE GENOMIC DNA]</scope>
    <source>
        <strain evidence="5 6">DSM 14838</strain>
    </source>
</reference>
<evidence type="ECO:0000256" key="2">
    <source>
        <dbReference type="ARBA" id="ARBA00022679"/>
    </source>
</evidence>
<evidence type="ECO:0000313" key="6">
    <source>
        <dbReference type="Proteomes" id="UP000003711"/>
    </source>
</evidence>
<dbReference type="Proteomes" id="UP000003711">
    <property type="component" value="Unassembled WGS sequence"/>
</dbReference>
<dbReference type="EC" id="2.4.-.-" evidence="5"/>
<keyword evidence="2 5" id="KW-0808">Transferase</keyword>
<dbReference type="SUPFAM" id="SSF53448">
    <property type="entry name" value="Nucleotide-diphospho-sugar transferases"/>
    <property type="match status" value="1"/>
</dbReference>
<evidence type="ECO:0000256" key="1">
    <source>
        <dbReference type="ARBA" id="ARBA00022676"/>
    </source>
</evidence>
<dbReference type="InterPro" id="IPR029044">
    <property type="entry name" value="Nucleotide-diphossugar_trans"/>
</dbReference>
<dbReference type="InterPro" id="IPR001173">
    <property type="entry name" value="Glyco_trans_2-like"/>
</dbReference>
<dbReference type="HOGENOM" id="CLU_025996_25_0_10"/>
<evidence type="ECO:0000256" key="3">
    <source>
        <dbReference type="SAM" id="Phobius"/>
    </source>
</evidence>
<proteinExistence type="predicted"/>
<keyword evidence="3" id="KW-1133">Transmembrane helix</keyword>
<evidence type="ECO:0000259" key="4">
    <source>
        <dbReference type="Pfam" id="PF00535"/>
    </source>
</evidence>
<comment type="caution">
    <text evidence="5">The sequence shown here is derived from an EMBL/GenBank/DDBJ whole genome shotgun (WGS) entry which is preliminary data.</text>
</comment>
<reference evidence="5 6" key="1">
    <citation type="submission" date="2008-12" db="EMBL/GenBank/DDBJ databases">
        <authorList>
            <person name="Fulton L."/>
            <person name="Clifton S."/>
            <person name="Fulton B."/>
            <person name="Xu J."/>
            <person name="Minx P."/>
            <person name="Pepin K.H."/>
            <person name="Johnson M."/>
            <person name="Bhonagiri V."/>
            <person name="Nash W.E."/>
            <person name="Mardis E.R."/>
            <person name="Wilson R.K."/>
        </authorList>
    </citation>
    <scope>NUCLEOTIDE SEQUENCE [LARGE SCALE GENOMIC DNA]</scope>
    <source>
        <strain evidence="5 6">DSM 14838</strain>
    </source>
</reference>
<gene>
    <name evidence="5" type="ORF">BACCELL_04174</name>
</gene>
<dbReference type="GO" id="GO:0016758">
    <property type="term" value="F:hexosyltransferase activity"/>
    <property type="evidence" value="ECO:0007669"/>
    <property type="project" value="UniProtKB-ARBA"/>
</dbReference>
<feature type="domain" description="Glycosyltransferase 2-like" evidence="4">
    <location>
        <begin position="4"/>
        <end position="130"/>
    </location>
</feature>
<name>E2NIP1_9BACE</name>
<keyword evidence="3" id="KW-0472">Membrane</keyword>
<dbReference type="Gene3D" id="3.90.550.10">
    <property type="entry name" value="Spore Coat Polysaccharide Biosynthesis Protein SpsA, Chain A"/>
    <property type="match status" value="1"/>
</dbReference>
<evidence type="ECO:0000313" key="5">
    <source>
        <dbReference type="EMBL" id="EEF88226.1"/>
    </source>
</evidence>
<dbReference type="PANTHER" id="PTHR22916">
    <property type="entry name" value="GLYCOSYLTRANSFERASE"/>
    <property type="match status" value="1"/>
</dbReference>
<dbReference type="PANTHER" id="PTHR22916:SF51">
    <property type="entry name" value="GLYCOSYLTRANSFERASE EPSH-RELATED"/>
    <property type="match status" value="1"/>
</dbReference>